<gene>
    <name evidence="2" type="ORF">LZC94_14965</name>
</gene>
<accession>A0ABZ2M7P2</accession>
<dbReference type="NCBIfam" id="TIGR02913">
    <property type="entry name" value="HAF_rpt"/>
    <property type="match status" value="4"/>
</dbReference>
<dbReference type="EMBL" id="CP089984">
    <property type="protein sequence ID" value="WXB18529.1"/>
    <property type="molecule type" value="Genomic_DNA"/>
</dbReference>
<feature type="region of interest" description="Disordered" evidence="1">
    <location>
        <begin position="1"/>
        <end position="32"/>
    </location>
</feature>
<evidence type="ECO:0000256" key="1">
    <source>
        <dbReference type="SAM" id="MobiDB-lite"/>
    </source>
</evidence>
<dbReference type="RefSeq" id="WP_394828159.1">
    <property type="nucleotide sequence ID" value="NZ_CP089984.1"/>
</dbReference>
<keyword evidence="3" id="KW-1185">Reference proteome</keyword>
<sequence length="565" mass="57052">MLLLSACTASSTDAPEGGQRASKSSALSGTRTKTRAVRAAKADCSSYTVTDLGTLPGGRNSTPDAIDDAGHVTGTAWVTSVAAPVHAFAGDGNGITDLGTLGGENSFGQGINGGRVVGQSNVAGGGTHAFLHDGSGLHDLGTLGGTDIYDNSSATDVNASGVAVGTSRLPNGFERAVRFQNGAVVDLGTLRGGLESNSIATAINDSGLVVGSSDSASGPVRATAWSNGTITDLGVLAACTRNCSSSASAVNASGVVAGSARVDNTTSHPVIYRGGAVIDLGLAPKFQTGAAYGINDAGYVVGNMTYRQGEIVVRHGFVHDGSSLRDLNDLVQGSGWQITDARDINNSGQIAATGVDSNGTFHALVLTPDCAPPVGPQFVSISSAVNNPTVFAPDGVAAGDLLVAAIQYCAHPVNITPPPGWTLVADQIAGEGTDQVFHELVYSRVATASEPSEYTFQRPSEDVYVDVQVAAYSGASAIDKVASTTTTGGAIAAPSVTTSQTNERLVAVFTGWTAGNWSIAPGMTERSNFDANSLQDESIAAAGPTGSREAVNNEGVMTAVSIAIK</sequence>
<dbReference type="InterPro" id="IPR014262">
    <property type="entry name" value="HAF_rpt"/>
</dbReference>
<name>A0ABZ2M7P2_9BACT</name>
<reference evidence="2 3" key="1">
    <citation type="submission" date="2021-12" db="EMBL/GenBank/DDBJ databases">
        <title>Discovery of the Pendulisporaceae a myxobacterial family with distinct sporulation behavior and unique specialized metabolism.</title>
        <authorList>
            <person name="Garcia R."/>
            <person name="Popoff A."/>
            <person name="Bader C.D."/>
            <person name="Loehr J."/>
            <person name="Walesch S."/>
            <person name="Walt C."/>
            <person name="Boldt J."/>
            <person name="Bunk B."/>
            <person name="Haeckl F.J.F.P.J."/>
            <person name="Gunesch A.P."/>
            <person name="Birkelbach J."/>
            <person name="Nuebel U."/>
            <person name="Pietschmann T."/>
            <person name="Bach T."/>
            <person name="Mueller R."/>
        </authorList>
    </citation>
    <scope>NUCLEOTIDE SEQUENCE [LARGE SCALE GENOMIC DNA]</scope>
    <source>
        <strain evidence="2 3">MSr11954</strain>
    </source>
</reference>
<organism evidence="2 3">
    <name type="scientific">Pendulispora albinea</name>
    <dbReference type="NCBI Taxonomy" id="2741071"/>
    <lineage>
        <taxon>Bacteria</taxon>
        <taxon>Pseudomonadati</taxon>
        <taxon>Myxococcota</taxon>
        <taxon>Myxococcia</taxon>
        <taxon>Myxococcales</taxon>
        <taxon>Sorangiineae</taxon>
        <taxon>Pendulisporaceae</taxon>
        <taxon>Pendulispora</taxon>
    </lineage>
</organism>
<evidence type="ECO:0000313" key="2">
    <source>
        <dbReference type="EMBL" id="WXB18529.1"/>
    </source>
</evidence>
<protein>
    <submittedName>
        <fullName evidence="2">Uncharacterized protein</fullName>
    </submittedName>
</protein>
<proteinExistence type="predicted"/>
<dbReference type="Proteomes" id="UP001370348">
    <property type="component" value="Chromosome"/>
</dbReference>
<evidence type="ECO:0000313" key="3">
    <source>
        <dbReference type="Proteomes" id="UP001370348"/>
    </source>
</evidence>